<evidence type="ECO:0000259" key="3">
    <source>
        <dbReference type="PROSITE" id="PS50102"/>
    </source>
</evidence>
<gene>
    <name evidence="4" type="ORF">BI308_04110</name>
</gene>
<dbReference type="InterPro" id="IPR000504">
    <property type="entry name" value="RRM_dom"/>
</dbReference>
<dbReference type="PANTHER" id="PTHR48025">
    <property type="entry name" value="OS02G0815200 PROTEIN"/>
    <property type="match status" value="1"/>
</dbReference>
<reference evidence="4" key="1">
    <citation type="submission" date="2016-10" db="EMBL/GenBank/DDBJ databases">
        <title>CRISPR-Cas defence system in Roseofilum reptotaenium: evidence of a bacteriophage-cyanobacterium arms race in the coral black band disease.</title>
        <authorList>
            <person name="Buerger P."/>
            <person name="Wood-Charlson E.M."/>
            <person name="Weynberg K.D."/>
            <person name="Willis B."/>
            <person name="Van Oppen M.J."/>
        </authorList>
    </citation>
    <scope>NUCLEOTIDE SEQUENCE [LARGE SCALE GENOMIC DNA]</scope>
    <source>
        <strain evidence="4">AO1-A</strain>
    </source>
</reference>
<dbReference type="PROSITE" id="PS50102">
    <property type="entry name" value="RRM"/>
    <property type="match status" value="1"/>
</dbReference>
<dbReference type="InterPro" id="IPR050502">
    <property type="entry name" value="Euk_RNA-bind_prot"/>
</dbReference>
<dbReference type="InterPro" id="IPR035979">
    <property type="entry name" value="RBD_domain_sf"/>
</dbReference>
<dbReference type="PANTHER" id="PTHR48025:SF1">
    <property type="entry name" value="RRM DOMAIN-CONTAINING PROTEIN"/>
    <property type="match status" value="1"/>
</dbReference>
<dbReference type="SUPFAM" id="SSF54928">
    <property type="entry name" value="RNA-binding domain, RBD"/>
    <property type="match status" value="1"/>
</dbReference>
<feature type="domain" description="RRM" evidence="3">
    <location>
        <begin position="3"/>
        <end position="81"/>
    </location>
</feature>
<feature type="compositionally biased region" description="Low complexity" evidence="2">
    <location>
        <begin position="93"/>
        <end position="104"/>
    </location>
</feature>
<evidence type="ECO:0000256" key="2">
    <source>
        <dbReference type="SAM" id="MobiDB-lite"/>
    </source>
</evidence>
<accession>A0A1L9QW08</accession>
<evidence type="ECO:0000256" key="1">
    <source>
        <dbReference type="ARBA" id="ARBA00022884"/>
    </source>
</evidence>
<keyword evidence="1" id="KW-0694">RNA-binding</keyword>
<proteinExistence type="predicted"/>
<dbReference type="GO" id="GO:0003729">
    <property type="term" value="F:mRNA binding"/>
    <property type="evidence" value="ECO:0007669"/>
    <property type="project" value="TreeGrafter"/>
</dbReference>
<sequence>MSVRLYVGNLPKETEKQELEAVFAETEPKVSTKVITDRKTGKCRGFGFVTVKNEEQADQIIEQFNGYLLKESPLKIEKAQPRNKGKEGGSAEGGAASSAPTASSSGGGNRKKNKSKKNTSSSSQDTGSIQPDPRWAADLEKLKELLATQTTKS</sequence>
<dbReference type="EMBL" id="MLAW01000004">
    <property type="protein sequence ID" value="OJJ26885.1"/>
    <property type="molecule type" value="Genomic_DNA"/>
</dbReference>
<dbReference type="Gene3D" id="3.30.70.330">
    <property type="match status" value="1"/>
</dbReference>
<dbReference type="STRING" id="1925591.BI308_04110"/>
<protein>
    <submittedName>
        <fullName evidence="4">RNA-binding protein</fullName>
    </submittedName>
</protein>
<name>A0A1L9QW08_9CYAN</name>
<evidence type="ECO:0000313" key="4">
    <source>
        <dbReference type="EMBL" id="OJJ26885.1"/>
    </source>
</evidence>
<comment type="caution">
    <text evidence="4">The sequence shown here is derived from an EMBL/GenBank/DDBJ whole genome shotgun (WGS) entry which is preliminary data.</text>
</comment>
<feature type="compositionally biased region" description="Basic and acidic residues" evidence="2">
    <location>
        <begin position="72"/>
        <end position="89"/>
    </location>
</feature>
<dbReference type="Proteomes" id="UP000183940">
    <property type="component" value="Unassembled WGS sequence"/>
</dbReference>
<dbReference type="AlphaFoldDB" id="A0A1L9QW08"/>
<dbReference type="Pfam" id="PF00076">
    <property type="entry name" value="RRM_1"/>
    <property type="match status" value="1"/>
</dbReference>
<organism evidence="4 5">
    <name type="scientific">Roseofilum reptotaenium AO1-A</name>
    <dbReference type="NCBI Taxonomy" id="1925591"/>
    <lineage>
        <taxon>Bacteria</taxon>
        <taxon>Bacillati</taxon>
        <taxon>Cyanobacteriota</taxon>
        <taxon>Cyanophyceae</taxon>
        <taxon>Desertifilales</taxon>
        <taxon>Desertifilaceae</taxon>
        <taxon>Roseofilum</taxon>
    </lineage>
</organism>
<keyword evidence="5" id="KW-1185">Reference proteome</keyword>
<evidence type="ECO:0000313" key="5">
    <source>
        <dbReference type="Proteomes" id="UP000183940"/>
    </source>
</evidence>
<dbReference type="SMART" id="SM00360">
    <property type="entry name" value="RRM"/>
    <property type="match status" value="1"/>
</dbReference>
<dbReference type="InterPro" id="IPR012677">
    <property type="entry name" value="Nucleotide-bd_a/b_plait_sf"/>
</dbReference>
<feature type="region of interest" description="Disordered" evidence="2">
    <location>
        <begin position="72"/>
        <end position="139"/>
    </location>
</feature>